<dbReference type="AlphaFoldDB" id="A0AA86JLM2"/>
<dbReference type="GO" id="GO:0003824">
    <property type="term" value="F:catalytic activity"/>
    <property type="evidence" value="ECO:0007669"/>
    <property type="project" value="InterPro"/>
</dbReference>
<dbReference type="Gene3D" id="3.30.428.10">
    <property type="entry name" value="HIT-like"/>
    <property type="match status" value="1"/>
</dbReference>
<evidence type="ECO:0000256" key="2">
    <source>
        <dbReference type="SAM" id="MobiDB-lite"/>
    </source>
</evidence>
<feature type="short sequence motif" description="Histidine triad motif" evidence="1">
    <location>
        <begin position="116"/>
        <end position="120"/>
    </location>
</feature>
<evidence type="ECO:0000259" key="3">
    <source>
        <dbReference type="PROSITE" id="PS51084"/>
    </source>
</evidence>
<evidence type="ECO:0000313" key="4">
    <source>
        <dbReference type="EMBL" id="BET26902.1"/>
    </source>
</evidence>
<keyword evidence="5" id="KW-1185">Reference proteome</keyword>
<feature type="domain" description="HIT" evidence="3">
    <location>
        <begin position="57"/>
        <end position="131"/>
    </location>
</feature>
<dbReference type="Proteomes" id="UP001329151">
    <property type="component" value="Chromosome"/>
</dbReference>
<dbReference type="PROSITE" id="PS51084">
    <property type="entry name" value="HIT_2"/>
    <property type="match status" value="1"/>
</dbReference>
<reference evidence="4 5" key="1">
    <citation type="submission" date="2023-10" db="EMBL/GenBank/DDBJ databases">
        <title>Complete Genome Sequence of Limnobacter thiooxidans CS-K2T, Isolated from freshwater lake sediments in Bavaria, Germany.</title>
        <authorList>
            <person name="Naruki M."/>
            <person name="Watanabe A."/>
            <person name="Warashina T."/>
            <person name="Morita T."/>
            <person name="Arakawa K."/>
        </authorList>
    </citation>
    <scope>NUCLEOTIDE SEQUENCE [LARGE SCALE GENOMIC DNA]</scope>
    <source>
        <strain evidence="4 5">CS-K2</strain>
    </source>
</reference>
<dbReference type="SUPFAM" id="SSF54197">
    <property type="entry name" value="HIT-like"/>
    <property type="match status" value="1"/>
</dbReference>
<sequence>MTLNEALNDEGSAAPAADLPAGADTPVAEANCPLCATPGGDWVFNCSKFRVIEALDPEYPGFLRLIWNDHVREFSDLSREDRMLCMDAVVLLEQFVLRVFKADKANIATLGNVVPHLHWHVIPRFTDDKHFPAPVWATAKPGISLSPRQQLVLDSKPKWMQVLRAELHKAFPN</sequence>
<accession>A0AA86JLM2</accession>
<protein>
    <recommendedName>
        <fullName evidence="3">HIT domain-containing protein</fullName>
    </recommendedName>
</protein>
<dbReference type="EMBL" id="AP028947">
    <property type="protein sequence ID" value="BET26902.1"/>
    <property type="molecule type" value="Genomic_DNA"/>
</dbReference>
<evidence type="ECO:0000256" key="1">
    <source>
        <dbReference type="PROSITE-ProRule" id="PRU00464"/>
    </source>
</evidence>
<dbReference type="Pfam" id="PF01230">
    <property type="entry name" value="HIT"/>
    <property type="match status" value="1"/>
</dbReference>
<organism evidence="4 5">
    <name type="scientific">Limnobacter thiooxidans</name>
    <dbReference type="NCBI Taxonomy" id="131080"/>
    <lineage>
        <taxon>Bacteria</taxon>
        <taxon>Pseudomonadati</taxon>
        <taxon>Pseudomonadota</taxon>
        <taxon>Betaproteobacteria</taxon>
        <taxon>Burkholderiales</taxon>
        <taxon>Burkholderiaceae</taxon>
        <taxon>Limnobacter</taxon>
    </lineage>
</organism>
<dbReference type="KEGG" id="lto:RGQ30_24030"/>
<evidence type="ECO:0000313" key="5">
    <source>
        <dbReference type="Proteomes" id="UP001329151"/>
    </source>
</evidence>
<dbReference type="InterPro" id="IPR036265">
    <property type="entry name" value="HIT-like_sf"/>
</dbReference>
<feature type="region of interest" description="Disordered" evidence="2">
    <location>
        <begin position="1"/>
        <end position="20"/>
    </location>
</feature>
<name>A0AA86JLM2_9BURK</name>
<dbReference type="InterPro" id="IPR011146">
    <property type="entry name" value="HIT-like"/>
</dbReference>
<proteinExistence type="predicted"/>
<gene>
    <name evidence="4" type="ORF">RGQ30_24030</name>
</gene>